<feature type="domain" description="SSD" evidence="10">
    <location>
        <begin position="222"/>
        <end position="347"/>
    </location>
</feature>
<dbReference type="Gene3D" id="3.90.1300.10">
    <property type="entry name" value="Amidase signature (AS) domain"/>
    <property type="match status" value="1"/>
</dbReference>
<dbReference type="GO" id="GO:0050567">
    <property type="term" value="F:glutaminyl-tRNA synthase (glutamine-hydrolyzing) activity"/>
    <property type="evidence" value="ECO:0007669"/>
    <property type="project" value="UniProtKB-UniRule"/>
</dbReference>
<sequence length="1807" mass="193362">MSNDEPRPPFVPRTIRRLAWVIVLFWVALAAITNLTVPQLEEVGKTHNVALNSPDAPSLKAIKRIGEKFNEFDTDSSAMIVLEGDKPLGDDAHRFYDEMIRKLEQDRKHIEHVQDYWGDTLTAAGSQSSDGKAAYVHVNLAGNQGSALANEGVGALRDIIGRMTPPPGVKVYVTGAAPLISDQFDVGSKGTAKVTMITIGVIALMLFFVYRSVLTTLLVLGTVLIEMSAARGLVAFLGNAGVIGLSTYATNILTLLVIAAGTDYAIFFVGRYQEARSGGEDRESAFYTMYGGTTHVVLGSGLTVAGAVACLSFTRLPYFQSLGIPAALGILVALAAALTLGPAILTLGAMVGIFDPKRAMQTRGWRRIGTAIVRWPGAVLAAACVLALVGLLALPGYKTSYDTRPYMPADAPANVGYTAAEKHFSRARLEPELLMLESDHDMRNPADMLIVDKVAKAVFHVPGVAQVQTITRPLGTPLVHSSLAFVVSNQSAAQQENLTYQRDRADDALKQANELSKTINILKQQYVLQQQLADATHSETQSFHGTIATINDLRDKLANLDDFLRPLRSYFYWEKHCYDIPACYAMRSTFEALDATDQLSAKFEDLVATLDKLDALQPQLVSLIPPQIQSQETNRDLTLANYATLSGIYAQTAAAIDNATALGRAFDAAKNDDTFYLPPEVFNNPDFKRGLKLFLSPDGKAVRMIVTHEGDPATTQGISHIDPIVRAAHEALKGTPMADAHIYVGGTAATYKDIQEGAKYDLLIVAFAALSLILLIMMLITRSLIAALVIVGTVALSLGASFGLSVLVWQYLFGIQLYWVVLALAVILLLAVGSDYNLLLISRFKEEIHAGLKTGVIRAMAGSGSVVTSAGIVFAVTMCAFVFSGFQVLGQIGTTIGLGLLFDTLIVRSFMTPSVATLLGRWFWWPQAGAPTPGQHHAAALRAARGGASAAAVGGRRSRGRRGQGENALTQHGGHDAGQIAQSCHLRWSEFRAGPAQHDPRVRVAQRRRDHRHVHVAPNRRHPLRGAVERHRLFDGQPRRRHRPRLRRARARGKALQLVAGAAQHRAPAHPQHPGCLVGQHLQPGVAAARRGDVVEQLQLAMRLQQTGMGTDAVHPNARQRLGGGDQRVGHRARRQLDDEVVDRVTPGALHHVQRQDVGAHRTELDGQRAQASGSVDQLDAQQIGRHAPTVAQRCNHGISAGVAVEARLFARVPDLPHLPSGGGAPRPTGPARADRYRAGQLRRPARRDHHPRQPDSGGRRHRRPGYRQPAQSRQRDAAGRDDAVPDPAGGAGRGAGSRRRPLRRPADPRRKPVTDDIIRSDAASLAAKVAARELSSVEITQACLDQIEATDERFHAFLHVAADTALAAAAAVDKSLVGGEPPASALTGVPLALKDVFTTTDMPTTCGSKILQGWQSPYDATVTARLRAAGIPILGKTNMDEFAMGSSTENSAYGPTRNPWNVERVPGGSGGGSAAALAAFQAPLAIGTDTGGSIRQPAALTATVGVKPTYGTVSRYGLVACASSLDQGGPCARTVLDTALLHQVIAGHDTRDSTSIDATVPDVVGAARAGASGDLKGVRVGVVKQLRGEGYQPGVLASFEAAVAQLTALGAEVSEVDCPHFDHALPAYYLILPSEVSSNLARFDAMRYGLRVGDDGSHSAEEVMALTRAAGFGPEVKRRIMIGTYALSAGYYDAYYNQAQKVRTLIARDLDEAYQSVDVLVSPTTPTTAFALGEKVDDPLAMYLFDLCTLPLNLAGHCGMSVPSGLSPDDGLPVGLQLMAPALADDRLYRVAAAYEAARGPLPSAV</sequence>
<feature type="transmembrane region" description="Helical" evidence="9">
    <location>
        <begin position="787"/>
        <end position="811"/>
    </location>
</feature>
<feature type="active site" description="Charge relay system" evidence="7">
    <location>
        <position position="1470"/>
    </location>
</feature>
<dbReference type="SUPFAM" id="SSF75304">
    <property type="entry name" value="Amidase signature (AS) enzymes"/>
    <property type="match status" value="1"/>
</dbReference>
<keyword evidence="7" id="KW-0547">Nucleotide-binding</keyword>
<evidence type="ECO:0000313" key="11">
    <source>
        <dbReference type="EMBL" id="BAX91718.1"/>
    </source>
</evidence>
<evidence type="ECO:0000256" key="5">
    <source>
        <dbReference type="ARBA" id="ARBA00022989"/>
    </source>
</evidence>
<feature type="active site" description="Charge relay system" evidence="7">
    <location>
        <position position="1395"/>
    </location>
</feature>
<dbReference type="InterPro" id="IPR036928">
    <property type="entry name" value="AS_sf"/>
</dbReference>
<dbReference type="InterPro" id="IPR050545">
    <property type="entry name" value="Mycobact_MmpL"/>
</dbReference>
<feature type="transmembrane region" description="Helical" evidence="9">
    <location>
        <begin position="817"/>
        <end position="839"/>
    </location>
</feature>
<evidence type="ECO:0000256" key="2">
    <source>
        <dbReference type="ARBA" id="ARBA00010157"/>
    </source>
</evidence>
<dbReference type="InterPro" id="IPR004869">
    <property type="entry name" value="MMPL_dom"/>
</dbReference>
<dbReference type="InterPro" id="IPR004707">
    <property type="entry name" value="MmpL_fam"/>
</dbReference>
<comment type="function">
    <text evidence="7">Allows the formation of correctly charged Gln-tRNA(Gln) through the transamidation of misacylated Glu-tRNA(Gln) in organisms which lack glutaminyl-tRNA synthetase. The reaction takes place in the presence of glutamine and ATP through an activated gamma-phospho-Glu-tRNA(Gln).</text>
</comment>
<keyword evidence="6 9" id="KW-0472">Membrane</keyword>
<dbReference type="GO" id="GO:0006412">
    <property type="term" value="P:translation"/>
    <property type="evidence" value="ECO:0007669"/>
    <property type="project" value="UniProtKB-UniRule"/>
</dbReference>
<dbReference type="Pfam" id="PF01425">
    <property type="entry name" value="Amidase"/>
    <property type="match status" value="1"/>
</dbReference>
<feature type="compositionally biased region" description="Basic and acidic residues" evidence="8">
    <location>
        <begin position="1154"/>
        <end position="1167"/>
    </location>
</feature>
<keyword evidence="5 9" id="KW-1133">Transmembrane helix</keyword>
<dbReference type="PROSITE" id="PS50156">
    <property type="entry name" value="SSD"/>
    <property type="match status" value="1"/>
</dbReference>
<dbReference type="SUPFAM" id="SSF82866">
    <property type="entry name" value="Multidrug efflux transporter AcrB transmembrane domain"/>
    <property type="match status" value="2"/>
</dbReference>
<dbReference type="HAMAP" id="MF_00120">
    <property type="entry name" value="GatA"/>
    <property type="match status" value="1"/>
</dbReference>
<dbReference type="KEGG" id="mshg:MSG_01562"/>
<dbReference type="NCBIfam" id="TIGR00132">
    <property type="entry name" value="gatA"/>
    <property type="match status" value="1"/>
</dbReference>
<keyword evidence="12" id="KW-1185">Reference proteome</keyword>
<feature type="transmembrane region" description="Helical" evidence="9">
    <location>
        <begin position="18"/>
        <end position="37"/>
    </location>
</feature>
<dbReference type="InterPro" id="IPR020556">
    <property type="entry name" value="Amidase_CS"/>
</dbReference>
<comment type="catalytic activity">
    <reaction evidence="7">
        <text>L-glutamyl-tRNA(Gln) + L-glutamine + ATP + H2O = L-glutaminyl-tRNA(Gln) + L-glutamate + ADP + phosphate + H(+)</text>
        <dbReference type="Rhea" id="RHEA:17521"/>
        <dbReference type="Rhea" id="RHEA-COMP:9681"/>
        <dbReference type="Rhea" id="RHEA-COMP:9684"/>
        <dbReference type="ChEBI" id="CHEBI:15377"/>
        <dbReference type="ChEBI" id="CHEBI:15378"/>
        <dbReference type="ChEBI" id="CHEBI:29985"/>
        <dbReference type="ChEBI" id="CHEBI:30616"/>
        <dbReference type="ChEBI" id="CHEBI:43474"/>
        <dbReference type="ChEBI" id="CHEBI:58359"/>
        <dbReference type="ChEBI" id="CHEBI:78520"/>
        <dbReference type="ChEBI" id="CHEBI:78521"/>
        <dbReference type="ChEBI" id="CHEBI:456216"/>
        <dbReference type="EC" id="6.3.5.7"/>
    </reaction>
</comment>
<feature type="compositionally biased region" description="Basic and acidic residues" evidence="8">
    <location>
        <begin position="1305"/>
        <end position="1318"/>
    </location>
</feature>
<dbReference type="Gene3D" id="1.20.1640.10">
    <property type="entry name" value="Multidrug efflux transporter AcrB transmembrane domain"/>
    <property type="match status" value="2"/>
</dbReference>
<evidence type="ECO:0000256" key="8">
    <source>
        <dbReference type="SAM" id="MobiDB-lite"/>
    </source>
</evidence>
<feature type="transmembrane region" description="Helical" evidence="9">
    <location>
        <begin position="375"/>
        <end position="397"/>
    </location>
</feature>
<evidence type="ECO:0000256" key="6">
    <source>
        <dbReference type="ARBA" id="ARBA00023136"/>
    </source>
</evidence>
<feature type="region of interest" description="Disordered" evidence="8">
    <location>
        <begin position="1112"/>
        <end position="1134"/>
    </location>
</feature>
<evidence type="ECO:0000256" key="9">
    <source>
        <dbReference type="SAM" id="Phobius"/>
    </source>
</evidence>
<feature type="transmembrane region" description="Helical" evidence="9">
    <location>
        <begin position="245"/>
        <end position="269"/>
    </location>
</feature>
<evidence type="ECO:0000256" key="4">
    <source>
        <dbReference type="ARBA" id="ARBA00022692"/>
    </source>
</evidence>
<dbReference type="PANTHER" id="PTHR33406:SF6">
    <property type="entry name" value="MEMBRANE PROTEIN YDGH-RELATED"/>
    <property type="match status" value="1"/>
</dbReference>
<keyword evidence="3" id="KW-1003">Cell membrane</keyword>
<dbReference type="InterPro" id="IPR000731">
    <property type="entry name" value="SSD"/>
</dbReference>
<evidence type="ECO:0000256" key="1">
    <source>
        <dbReference type="ARBA" id="ARBA00004651"/>
    </source>
</evidence>
<dbReference type="Proteomes" id="UP000217736">
    <property type="component" value="Chromosome"/>
</dbReference>
<organism evidence="11 12">
    <name type="scientific">Mycobacterium shigaense</name>
    <dbReference type="NCBI Taxonomy" id="722731"/>
    <lineage>
        <taxon>Bacteria</taxon>
        <taxon>Bacillati</taxon>
        <taxon>Actinomycetota</taxon>
        <taxon>Actinomycetes</taxon>
        <taxon>Mycobacteriales</taxon>
        <taxon>Mycobacteriaceae</taxon>
        <taxon>Mycobacterium</taxon>
        <taxon>Mycobacterium simiae complex</taxon>
    </lineage>
</organism>
<keyword evidence="4 9" id="KW-0812">Transmembrane</keyword>
<keyword evidence="7" id="KW-0436">Ligase</keyword>
<dbReference type="GO" id="GO:0030956">
    <property type="term" value="C:glutamyl-tRNA(Gln) amidotransferase complex"/>
    <property type="evidence" value="ECO:0007669"/>
    <property type="project" value="InterPro"/>
</dbReference>
<evidence type="ECO:0000256" key="7">
    <source>
        <dbReference type="HAMAP-Rule" id="MF_00120"/>
    </source>
</evidence>
<feature type="transmembrane region" description="Helical" evidence="9">
    <location>
        <begin position="290"/>
        <end position="314"/>
    </location>
</feature>
<proteinExistence type="inferred from homology"/>
<feature type="active site" description="Acyl-ester intermediate" evidence="7">
    <location>
        <position position="1494"/>
    </location>
</feature>
<feature type="region of interest" description="Disordered" evidence="8">
    <location>
        <begin position="1239"/>
        <end position="1318"/>
    </location>
</feature>
<feature type="transmembrane region" description="Helical" evidence="9">
    <location>
        <begin position="326"/>
        <end position="354"/>
    </location>
</feature>
<dbReference type="FunFam" id="1.20.1640.10:FF:000020">
    <property type="entry name" value="Transmembrane transport protein MmpL10"/>
    <property type="match status" value="1"/>
</dbReference>
<dbReference type="PANTHER" id="PTHR33406">
    <property type="entry name" value="MEMBRANE PROTEIN MJ1562-RELATED"/>
    <property type="match status" value="1"/>
</dbReference>
<evidence type="ECO:0000259" key="10">
    <source>
        <dbReference type="PROSITE" id="PS50156"/>
    </source>
</evidence>
<dbReference type="InterPro" id="IPR004412">
    <property type="entry name" value="GatA"/>
</dbReference>
<dbReference type="InterPro" id="IPR023631">
    <property type="entry name" value="Amidase_dom"/>
</dbReference>
<feature type="transmembrane region" description="Helical" evidence="9">
    <location>
        <begin position="860"/>
        <end position="883"/>
    </location>
</feature>
<comment type="similarity">
    <text evidence="2">Belongs to the resistance-nodulation-cell division (RND) (TC 2.A.6) family. MmpL subfamily.</text>
</comment>
<dbReference type="EC" id="6.3.5.7" evidence="7"/>
<protein>
    <recommendedName>
        <fullName evidence="7">Glutamyl-tRNA(Gln) amidotransferase subunit A</fullName>
        <shortName evidence="7">Glu-ADT subunit A</shortName>
        <ecNumber evidence="7">6.3.5.7</ecNumber>
    </recommendedName>
</protein>
<keyword evidence="7" id="KW-0648">Protein biosynthesis</keyword>
<feature type="compositionally biased region" description="Basic and acidic residues" evidence="8">
    <location>
        <begin position="1274"/>
        <end position="1284"/>
    </location>
</feature>
<comment type="subunit">
    <text evidence="7">Heterotrimer of A, B and C subunits.</text>
</comment>
<accession>A0A1Z4EFK0</accession>
<dbReference type="GO" id="GO:0005886">
    <property type="term" value="C:plasma membrane"/>
    <property type="evidence" value="ECO:0007669"/>
    <property type="project" value="UniProtKB-SubCell"/>
</dbReference>
<dbReference type="EMBL" id="AP018164">
    <property type="protein sequence ID" value="BAX91718.1"/>
    <property type="molecule type" value="Genomic_DNA"/>
</dbReference>
<evidence type="ECO:0000256" key="3">
    <source>
        <dbReference type="ARBA" id="ARBA00022475"/>
    </source>
</evidence>
<dbReference type="NCBIfam" id="TIGR00833">
    <property type="entry name" value="actII"/>
    <property type="match status" value="1"/>
</dbReference>
<reference evidence="12" key="1">
    <citation type="submission" date="2017-06" db="EMBL/GenBank/DDBJ databases">
        <title>Complete Genome Sequence of Mycobacterium shigaense.</title>
        <authorList>
            <person name="Fukano H."/>
            <person name="Yoshida M."/>
            <person name="Kazumi Y."/>
            <person name="Ogura Y."/>
            <person name="Mitarai S."/>
            <person name="Hayashi T."/>
            <person name="Hoshino Y."/>
        </authorList>
    </citation>
    <scope>NUCLEOTIDE SEQUENCE [LARGE SCALE GENOMIC DNA]</scope>
    <source>
        <strain evidence="12">UN-152</strain>
    </source>
</reference>
<keyword evidence="7" id="KW-0067">ATP-binding</keyword>
<gene>
    <name evidence="11" type="primary">mmpL6_2</name>
    <name evidence="7" type="synonym">gatA</name>
    <name evidence="11" type="ORF">MSG_01562</name>
</gene>
<dbReference type="GO" id="GO:0005524">
    <property type="term" value="F:ATP binding"/>
    <property type="evidence" value="ECO:0007669"/>
    <property type="project" value="UniProtKB-KW"/>
</dbReference>
<feature type="region of interest" description="Disordered" evidence="8">
    <location>
        <begin position="949"/>
        <end position="976"/>
    </location>
</feature>
<comment type="subcellular location">
    <subcellularLocation>
        <location evidence="1">Cell membrane</location>
        <topology evidence="1">Multi-pass membrane protein</topology>
    </subcellularLocation>
</comment>
<dbReference type="PROSITE" id="PS00571">
    <property type="entry name" value="AMIDASES"/>
    <property type="match status" value="1"/>
</dbReference>
<feature type="transmembrane region" description="Helical" evidence="9">
    <location>
        <begin position="762"/>
        <end position="780"/>
    </location>
</feature>
<feature type="region of interest" description="Disordered" evidence="8">
    <location>
        <begin position="1154"/>
        <end position="1181"/>
    </location>
</feature>
<dbReference type="FunFam" id="1.20.1640.10:FF:000018">
    <property type="entry name" value="Transmembrane transport protein MmpL10"/>
    <property type="match status" value="1"/>
</dbReference>
<comment type="similarity">
    <text evidence="7">Belongs to the amidase family. GatA subfamily.</text>
</comment>
<feature type="transmembrane region" description="Helical" evidence="9">
    <location>
        <begin position="197"/>
        <end position="225"/>
    </location>
</feature>
<name>A0A1Z4EFK0_9MYCO</name>
<dbReference type="Pfam" id="PF03176">
    <property type="entry name" value="MMPL"/>
    <property type="match status" value="2"/>
</dbReference>
<evidence type="ECO:0000313" key="12">
    <source>
        <dbReference type="Proteomes" id="UP000217736"/>
    </source>
</evidence>